<evidence type="ECO:0000259" key="2">
    <source>
        <dbReference type="Pfam" id="PF20248"/>
    </source>
</evidence>
<reference evidence="3 4" key="1">
    <citation type="submission" date="2016-01" db="EMBL/GenBank/DDBJ databases">
        <title>Amycolatopsis coloradensis genome sequencing and assembly.</title>
        <authorList>
            <person name="Mayilraj S."/>
        </authorList>
    </citation>
    <scope>NUCLEOTIDE SEQUENCE [LARGE SCALE GENOMIC DNA]</scope>
    <source>
        <strain evidence="3 4">DSM 44225</strain>
    </source>
</reference>
<dbReference type="Proteomes" id="UP000187486">
    <property type="component" value="Unassembled WGS sequence"/>
</dbReference>
<evidence type="ECO:0000256" key="1">
    <source>
        <dbReference type="SAM" id="MobiDB-lite"/>
    </source>
</evidence>
<organism evidence="3 4">
    <name type="scientific">Amycolatopsis coloradensis</name>
    <dbReference type="NCBI Taxonomy" id="76021"/>
    <lineage>
        <taxon>Bacteria</taxon>
        <taxon>Bacillati</taxon>
        <taxon>Actinomycetota</taxon>
        <taxon>Actinomycetes</taxon>
        <taxon>Pseudonocardiales</taxon>
        <taxon>Pseudonocardiaceae</taxon>
        <taxon>Amycolatopsis</taxon>
    </lineage>
</organism>
<protein>
    <recommendedName>
        <fullName evidence="2">DUF6603 domain-containing protein</fullName>
    </recommendedName>
</protein>
<evidence type="ECO:0000313" key="3">
    <source>
        <dbReference type="EMBL" id="OLZ45441.1"/>
    </source>
</evidence>
<accession>A0A1R0KI55</accession>
<feature type="domain" description="DUF6603" evidence="2">
    <location>
        <begin position="690"/>
        <end position="1205"/>
    </location>
</feature>
<dbReference type="EMBL" id="MQUQ01000020">
    <property type="protein sequence ID" value="OLZ45441.1"/>
    <property type="molecule type" value="Genomic_DNA"/>
</dbReference>
<keyword evidence="4" id="KW-1185">Reference proteome</keyword>
<evidence type="ECO:0000313" key="4">
    <source>
        <dbReference type="Proteomes" id="UP000187486"/>
    </source>
</evidence>
<comment type="caution">
    <text evidence="3">The sequence shown here is derived from an EMBL/GenBank/DDBJ whole genome shotgun (WGS) entry which is preliminary data.</text>
</comment>
<sequence length="1407" mass="146740">MALSLKDLRDKLTAAQGSKKFDLALSTLGSSEAISGFVKNLGGGSLGIEDVVRADTKHLVVIGKAELSGLGTRPVLVRFAAPKDVVTGILLDVTLENSSQLPATVRPVTEVLAKLGECAAHLLLVAEPVDGAAEDSRIGLGAALTLRKKPEDTGELPTVYLWGFRPRDAGAPWSLGGEFAPAAITWDRLQYALAEKVRFGPPSGISPEPSVKLTGLSVVVRPPAAIPSVRFRGDLSAASWEPVSGFTISDLYVECGVAAPFTASGLTCLVCGTLTLGGKSMTVTIEYPGLSFGGVLTTPIALNDVAARVGTFEGLPSVRIDELEVHGDIAAKSLGFDCALASDWEILPGLKLTEVRLRLAKAGSAVSGGVEASWQVGGGTVLLTGQYADKKWKFLGQAASLTVPDILAVFGITKVPEIGKRATTSLYVDFDHPFTAATVTAVSTLSLGAAKSTLELALTVTKQQRDHGWKLGGLLHLAVPNRTGPMEFKIDAESGDGGKSVVASWSDSAGVGLKDLTDAFGVELHADFPVDLLPKLTGVSLCYSPDGGIAFSATADKGRLTGVVLRDKSCVVTVAADLDAKLSQLPILKGHIPAAADAGLAGAGVLAAPKQLSKEDTERANTLLKQLPGGAQLQLPDGVVPAGIQLGLLVTLGGRKQPVTVPVRRRQKRMVRYDGEDRGAAAGLGGTLTVERSFGPLHVRTIRVDLVKDRLTVGLDAAFTIAGITVDMDGLGVSTSLKNPADIAFALRGLGVDVRAGAVEVGGAMLHRTGTTSGFEDEYDGVLVLVLPNMAGRLAGQLAYTKGGPWAFSVFGEITAKAGGGFGPPPFRVTGAMLGGGYNAAVRVPEPHEVERFPLVAGLDNPDLFGENPTPGQIIKVLFGNGGDQAWLATKVGQNWVAAGLRFTSFEFLSGKALALVEFGNDLTVGLFALLNASFPTKATGTGVYAQIEIAMRALYQRSPGLLSFTAQLTSNSYLLHPSFKLTGGLAVCVWVPPEPGKAVDRSGDFVISLGGYHPLYSKPSHYPDVPRLGAHWAVSNTVTIKAEAFLAITPGSLQLGSGTSVVFDTGTIRAWFIAGFSGYLEWTNPPRYDFRIGVRIGFRARIDIWPIHTTIEAEVGADCHIWGDPFGGRASVKYGPVSFSVPFGSSGPDKQLKTDWPLFQKQLPPPAQTQPVSGLLPSPAAPTVRQGDGKGPAPWLVSSDGFSFVTGGVAPITLLVVGSKKNKVTPEVAKGCIRPMRCKDLTCTHQVSVTLDGVEVDLCDENRTWRLSAVKGSVPAALWGDPDSSSESLLTGRIVGLRAQAPLPTEGESPGTMTEAALALEAVDLDPGDPGKKAYVPLADRAQTGQKLCRSETSVGLVAQISTKATARTAVLGALTTAGTAPKTTNDALTALAGSAFTAAPMIPAT</sequence>
<feature type="region of interest" description="Disordered" evidence="1">
    <location>
        <begin position="1164"/>
        <end position="1193"/>
    </location>
</feature>
<proteinExistence type="predicted"/>
<name>A0A1R0KI55_9PSEU</name>
<dbReference type="OrthoDB" id="535891at2"/>
<dbReference type="Pfam" id="PF20248">
    <property type="entry name" value="DUF6603"/>
    <property type="match status" value="1"/>
</dbReference>
<gene>
    <name evidence="3" type="ORF">BS329_34015</name>
</gene>
<dbReference type="RefSeq" id="WP_076166439.1">
    <property type="nucleotide sequence ID" value="NZ_JBEZVB010000007.1"/>
</dbReference>
<dbReference type="STRING" id="76021.BS329_34015"/>
<dbReference type="InterPro" id="IPR046538">
    <property type="entry name" value="DUF6603"/>
</dbReference>